<proteinExistence type="predicted"/>
<protein>
    <recommendedName>
        <fullName evidence="3">DUF3303 domain-containing protein</fullName>
    </recommendedName>
</protein>
<evidence type="ECO:0000313" key="1">
    <source>
        <dbReference type="EMBL" id="ALC22000.1"/>
    </source>
</evidence>
<evidence type="ECO:0000313" key="2">
    <source>
        <dbReference type="Proteomes" id="UP000060513"/>
    </source>
</evidence>
<sequence length="99" mass="11392">MRMMLRAVMDTKQTNELTDMAQVQEIWGRILGRLEPEAAYFSPHQGCRSCVIVFDMQDSAQLPVFLEPLFHRLGAQVEIQPCMNKDDLMRGLQEAAKEH</sequence>
<dbReference type="RefSeq" id="WP_037774155.1">
    <property type="nucleotide sequence ID" value="NZ_CP011340.1"/>
</dbReference>
<reference evidence="1 2" key="1">
    <citation type="submission" date="2015-08" db="EMBL/GenBank/DDBJ databases">
        <title>Genome sequence of the pristinamycin over-producing bacterium Streptomyces pristinaespiralis HCCB10218.</title>
        <authorList>
            <person name="Tian J."/>
            <person name="Yang J."/>
            <person name="Li L."/>
            <person name="Ruan L."/>
            <person name="Wei W."/>
            <person name="Zheng G."/>
            <person name="Wei Z."/>
            <person name="Yang S."/>
            <person name="Ge M."/>
            <person name="Jiang W."/>
            <person name="Lu Y."/>
        </authorList>
    </citation>
    <scope>NUCLEOTIDE SEQUENCE [LARGE SCALE GENOMIC DNA]</scope>
    <source>
        <strain evidence="1 2">HCCB 10218</strain>
    </source>
</reference>
<gene>
    <name evidence="1" type="ORF">SPRI_3694</name>
</gene>
<dbReference type="Proteomes" id="UP000060513">
    <property type="component" value="Chromosome"/>
</dbReference>
<organism evidence="1">
    <name type="scientific">Streptomyces pristinaespiralis</name>
    <dbReference type="NCBI Taxonomy" id="38300"/>
    <lineage>
        <taxon>Bacteria</taxon>
        <taxon>Bacillati</taxon>
        <taxon>Actinomycetota</taxon>
        <taxon>Actinomycetes</taxon>
        <taxon>Kitasatosporales</taxon>
        <taxon>Streptomycetaceae</taxon>
        <taxon>Streptomyces</taxon>
    </lineage>
</organism>
<dbReference type="STRING" id="38300.SPRI_3694"/>
<accession>A0A0M4DSU6</accession>
<dbReference type="EMBL" id="CP011340">
    <property type="protein sequence ID" value="ALC22000.1"/>
    <property type="molecule type" value="Genomic_DNA"/>
</dbReference>
<dbReference type="GeneID" id="97235280"/>
<dbReference type="AlphaFoldDB" id="A0A0M4DSU6"/>
<evidence type="ECO:0008006" key="3">
    <source>
        <dbReference type="Google" id="ProtNLM"/>
    </source>
</evidence>
<dbReference type="KEGG" id="spri:SPRI_3694"/>
<dbReference type="PATRIC" id="fig|38300.4.peg.3875"/>
<name>A0A0M4DSU6_STRPR</name>